<evidence type="ECO:0000259" key="2">
    <source>
        <dbReference type="Pfam" id="PF03435"/>
    </source>
</evidence>
<reference evidence="4" key="1">
    <citation type="journal article" date="2019" name="Int. J. Syst. Evol. Microbiol.">
        <title>The Global Catalogue of Microorganisms (GCM) 10K type strain sequencing project: providing services to taxonomists for standard genome sequencing and annotation.</title>
        <authorList>
            <consortium name="The Broad Institute Genomics Platform"/>
            <consortium name="The Broad Institute Genome Sequencing Center for Infectious Disease"/>
            <person name="Wu L."/>
            <person name="Ma J."/>
        </authorList>
    </citation>
    <scope>NUCLEOTIDE SEQUENCE [LARGE SCALE GENOMIC DNA]</scope>
    <source>
        <strain evidence="4">NBRC 108725</strain>
    </source>
</reference>
<dbReference type="SUPFAM" id="SSF51735">
    <property type="entry name" value="NAD(P)-binding Rossmann-fold domains"/>
    <property type="match status" value="1"/>
</dbReference>
<protein>
    <submittedName>
        <fullName evidence="3">Membrane protein</fullName>
    </submittedName>
</protein>
<evidence type="ECO:0000313" key="3">
    <source>
        <dbReference type="EMBL" id="BDZ45792.1"/>
    </source>
</evidence>
<dbReference type="Proteomes" id="UP001321498">
    <property type="component" value="Chromosome"/>
</dbReference>
<feature type="domain" description="Saccharopine dehydrogenase NADP binding" evidence="2">
    <location>
        <begin position="78"/>
        <end position="178"/>
    </location>
</feature>
<dbReference type="InterPro" id="IPR005097">
    <property type="entry name" value="Sacchrp_dh_NADP-bd"/>
</dbReference>
<organism evidence="3 4">
    <name type="scientific">Naasia aerilata</name>
    <dbReference type="NCBI Taxonomy" id="1162966"/>
    <lineage>
        <taxon>Bacteria</taxon>
        <taxon>Bacillati</taxon>
        <taxon>Actinomycetota</taxon>
        <taxon>Actinomycetes</taxon>
        <taxon>Micrococcales</taxon>
        <taxon>Microbacteriaceae</taxon>
        <taxon>Naasia</taxon>
    </lineage>
</organism>
<dbReference type="Pfam" id="PF03435">
    <property type="entry name" value="Sacchrp_dh_NADP"/>
    <property type="match status" value="1"/>
</dbReference>
<dbReference type="PANTHER" id="PTHR43781">
    <property type="entry name" value="SACCHAROPINE DEHYDROGENASE"/>
    <property type="match status" value="1"/>
</dbReference>
<dbReference type="InterPro" id="IPR036291">
    <property type="entry name" value="NAD(P)-bd_dom_sf"/>
</dbReference>
<dbReference type="EMBL" id="AP027731">
    <property type="protein sequence ID" value="BDZ45792.1"/>
    <property type="molecule type" value="Genomic_DNA"/>
</dbReference>
<accession>A0ABN6XLF7</accession>
<feature type="region of interest" description="Disordered" evidence="1">
    <location>
        <begin position="1"/>
        <end position="61"/>
    </location>
</feature>
<keyword evidence="4" id="KW-1185">Reference proteome</keyword>
<proteinExistence type="predicted"/>
<feature type="compositionally biased region" description="Basic and acidic residues" evidence="1">
    <location>
        <begin position="1"/>
        <end position="11"/>
    </location>
</feature>
<name>A0ABN6XLF7_9MICO</name>
<dbReference type="Gene3D" id="3.40.50.720">
    <property type="entry name" value="NAD(P)-binding Rossmann-like Domain"/>
    <property type="match status" value="1"/>
</dbReference>
<evidence type="ECO:0000256" key="1">
    <source>
        <dbReference type="SAM" id="MobiDB-lite"/>
    </source>
</evidence>
<dbReference type="PANTHER" id="PTHR43781:SF1">
    <property type="entry name" value="SACCHAROPINE DEHYDROGENASE"/>
    <property type="match status" value="1"/>
</dbReference>
<gene>
    <name evidence="3" type="ORF">GCM10025866_17010</name>
</gene>
<sequence>MAAAEPDRDGHAATLGSAAGRGQASGTDLIRADEEFHPAGAQRSDPRGHGAGLRTPGGDAGPVAHYREPMPSSVPVVSVLGATGRTGRLVIGGLQPEEVRLRLIGRSGSALTTLAADVGPGTETAVLAGIDADQVAGAIAGSDLVLNLAGPFTATAPVVANAAIGADASYIDIANERPAIAALYGLSALAVRAGVSLLPASGYGTVTTEGLAVWLAGGNAMRRVDLGLLPWTAGTSAGALESVLEGLATGAARVRNGQYERARLGSGAAPLTLPDGRRVTLVPGDLGDLATLPAGYGTPDVTASVGVALAPLLARTLLPAVSGVMRSTALRFRLSAAGGGGRRPPSRERSSYSWARVTLADGEVREGWLTAGEGYAFTADAVLAAVRRTLSGDALPGTSTAIRAFGPEFLEALPGVRLERVLPHLSGTPGRED</sequence>
<evidence type="ECO:0000313" key="4">
    <source>
        <dbReference type="Proteomes" id="UP001321498"/>
    </source>
</evidence>